<dbReference type="InterPro" id="IPR042099">
    <property type="entry name" value="ANL_N_sf"/>
</dbReference>
<dbReference type="PANTHER" id="PTHR43767:SF1">
    <property type="entry name" value="NONRIBOSOMAL PEPTIDE SYNTHASE PES1 (EUROFUNG)-RELATED"/>
    <property type="match status" value="1"/>
</dbReference>
<feature type="domain" description="AMP-dependent synthetase/ligase" evidence="1">
    <location>
        <begin position="12"/>
        <end position="361"/>
    </location>
</feature>
<sequence length="532" mass="56389">MLDLATLHEAIAAAIPDRECLVWRDRRMTWREVADRTRRLAGVLHARGLGATGAASGPSESPHDHLALYLHNGPEYLEGLVGAHRARVAPFNVNYRYVDDELAHLFADARPAAVLYHARFADAIGRVVERLGVRPLLLQVADGSGAALLPGALDYEEALAKASPEPLPVRPGAGDLHILYTGGTTGMPKGVLWRIGDLMLGPLGMRRRDGSPLTDLGEAVERAVRSDVRVLVGPPLMHGAGTWSALGGWCAGACVVFPDRVDGLDAADLMATAERERATRMPLVGDAFARPVAAALEARPHDLRPLRTFVNSAAAISPAVKERILELLPHARIVDVLGSSESGFQVTRTGASARTFAMAAGTAVLSADRSRRLAPGEDELGWLAKGGSIPLGYLGDPERTAATFLTVDGERLVVPGDRARLLADGTVEVRGREATTINTGGEKVFAEEVEAVLRGLPGVADALVLGRFSERWGAEIVAVVSPAGAPPDGELRAGCAAHLARYKIPKAFVRTDAGLRLPNGKADYPAARALLD</sequence>
<dbReference type="InterPro" id="IPR025110">
    <property type="entry name" value="AMP-bd_C"/>
</dbReference>
<dbReference type="Pfam" id="PF13193">
    <property type="entry name" value="AMP-binding_C"/>
    <property type="match status" value="1"/>
</dbReference>
<dbReference type="STRING" id="1993.SAMN04489713_11741"/>
<dbReference type="PANTHER" id="PTHR43767">
    <property type="entry name" value="LONG-CHAIN-FATTY-ACID--COA LIGASE"/>
    <property type="match status" value="1"/>
</dbReference>
<dbReference type="EMBL" id="FOVH01000017">
    <property type="protein sequence ID" value="SFP74728.1"/>
    <property type="molecule type" value="Genomic_DNA"/>
</dbReference>
<name>A0A1I5SVJ2_9ACTN</name>
<dbReference type="InterPro" id="IPR000873">
    <property type="entry name" value="AMP-dep_synth/lig_dom"/>
</dbReference>
<gene>
    <name evidence="3" type="ORF">SAMN04489713_11741</name>
</gene>
<dbReference type="SUPFAM" id="SSF56801">
    <property type="entry name" value="Acetyl-CoA synthetase-like"/>
    <property type="match status" value="1"/>
</dbReference>
<reference evidence="3 4" key="1">
    <citation type="submission" date="2016-10" db="EMBL/GenBank/DDBJ databases">
        <authorList>
            <person name="de Groot N.N."/>
        </authorList>
    </citation>
    <scope>NUCLEOTIDE SEQUENCE [LARGE SCALE GENOMIC DNA]</scope>
    <source>
        <strain evidence="3 4">DSM 43067</strain>
    </source>
</reference>
<dbReference type="GeneID" id="99654459"/>
<dbReference type="NCBIfam" id="NF005863">
    <property type="entry name" value="PRK07798.1"/>
    <property type="match status" value="1"/>
</dbReference>
<dbReference type="InterPro" id="IPR020845">
    <property type="entry name" value="AMP-binding_CS"/>
</dbReference>
<dbReference type="Pfam" id="PF00501">
    <property type="entry name" value="AMP-binding"/>
    <property type="match status" value="1"/>
</dbReference>
<dbReference type="GO" id="GO:0016878">
    <property type="term" value="F:acid-thiol ligase activity"/>
    <property type="evidence" value="ECO:0007669"/>
    <property type="project" value="UniProtKB-ARBA"/>
</dbReference>
<dbReference type="InterPro" id="IPR050237">
    <property type="entry name" value="ATP-dep_AMP-bd_enzyme"/>
</dbReference>
<dbReference type="OrthoDB" id="3443462at2"/>
<evidence type="ECO:0000259" key="1">
    <source>
        <dbReference type="Pfam" id="PF00501"/>
    </source>
</evidence>
<organism evidence="3 4">
    <name type="scientific">Actinomadura madurae</name>
    <dbReference type="NCBI Taxonomy" id="1993"/>
    <lineage>
        <taxon>Bacteria</taxon>
        <taxon>Bacillati</taxon>
        <taxon>Actinomycetota</taxon>
        <taxon>Actinomycetes</taxon>
        <taxon>Streptosporangiales</taxon>
        <taxon>Thermomonosporaceae</taxon>
        <taxon>Actinomadura</taxon>
    </lineage>
</organism>
<proteinExistence type="predicted"/>
<dbReference type="Gene3D" id="3.40.50.12780">
    <property type="entry name" value="N-terminal domain of ligase-like"/>
    <property type="match status" value="1"/>
</dbReference>
<dbReference type="PROSITE" id="PS00455">
    <property type="entry name" value="AMP_BINDING"/>
    <property type="match status" value="1"/>
</dbReference>
<accession>A0A1I5SVJ2</accession>
<evidence type="ECO:0000313" key="3">
    <source>
        <dbReference type="EMBL" id="SFP74728.1"/>
    </source>
</evidence>
<dbReference type="Proteomes" id="UP000183413">
    <property type="component" value="Unassembled WGS sequence"/>
</dbReference>
<dbReference type="RefSeq" id="WP_075023834.1">
    <property type="nucleotide sequence ID" value="NZ_CP083237.1"/>
</dbReference>
<feature type="domain" description="AMP-binding enzyme C-terminal" evidence="2">
    <location>
        <begin position="448"/>
        <end position="513"/>
    </location>
</feature>
<dbReference type="InterPro" id="IPR045851">
    <property type="entry name" value="AMP-bd_C_sf"/>
</dbReference>
<protein>
    <submittedName>
        <fullName evidence="3">Fatty-acyl-CoA synthase</fullName>
    </submittedName>
</protein>
<dbReference type="InParanoid" id="A0A1I5SVJ2"/>
<evidence type="ECO:0000313" key="4">
    <source>
        <dbReference type="Proteomes" id="UP000183413"/>
    </source>
</evidence>
<evidence type="ECO:0000259" key="2">
    <source>
        <dbReference type="Pfam" id="PF13193"/>
    </source>
</evidence>
<dbReference type="Gene3D" id="3.30.300.30">
    <property type="match status" value="1"/>
</dbReference>
<keyword evidence="4" id="KW-1185">Reference proteome</keyword>
<dbReference type="AlphaFoldDB" id="A0A1I5SVJ2"/>
<dbReference type="eggNOG" id="COG0318">
    <property type="taxonomic scope" value="Bacteria"/>
</dbReference>